<proteinExistence type="predicted"/>
<sequence length="33" mass="3724">MVKNKCYAVGPNEEGLYFIITTQETTNMSVSRV</sequence>
<reference evidence="1" key="2">
    <citation type="submission" date="2015-06" db="UniProtKB">
        <authorList>
            <consortium name="EnsemblPlants"/>
        </authorList>
    </citation>
    <scope>IDENTIFICATION</scope>
    <source>
        <strain evidence="1">cv. Heinz 1706</strain>
    </source>
</reference>
<reference evidence="1" key="1">
    <citation type="journal article" date="2012" name="Nature">
        <title>The tomato genome sequence provides insights into fleshy fruit evolution.</title>
        <authorList>
            <consortium name="Tomato Genome Consortium"/>
        </authorList>
    </citation>
    <scope>NUCLEOTIDE SEQUENCE [LARGE SCALE GENOMIC DNA]</scope>
    <source>
        <strain evidence="1">cv. Heinz 1706</strain>
    </source>
</reference>
<accession>K4D6A0</accession>
<dbReference type="EnsemblPlants" id="Solyc11g012960.1.1">
    <property type="protein sequence ID" value="Solyc11g012960.1.1"/>
    <property type="gene ID" value="Solyc11g012960.1"/>
</dbReference>
<dbReference type="HOGENOM" id="CLU_3385692_0_0_1"/>
<dbReference type="PaxDb" id="4081-Solyc11g012960.1.1"/>
<dbReference type="AlphaFoldDB" id="K4D6A0"/>
<keyword evidence="2" id="KW-1185">Reference proteome</keyword>
<protein>
    <submittedName>
        <fullName evidence="1">Uncharacterized protein</fullName>
    </submittedName>
</protein>
<organism evidence="1">
    <name type="scientific">Solanum lycopersicum</name>
    <name type="common">Tomato</name>
    <name type="synonym">Lycopersicon esculentum</name>
    <dbReference type="NCBI Taxonomy" id="4081"/>
    <lineage>
        <taxon>Eukaryota</taxon>
        <taxon>Viridiplantae</taxon>
        <taxon>Streptophyta</taxon>
        <taxon>Embryophyta</taxon>
        <taxon>Tracheophyta</taxon>
        <taxon>Spermatophyta</taxon>
        <taxon>Magnoliopsida</taxon>
        <taxon>eudicotyledons</taxon>
        <taxon>Gunneridae</taxon>
        <taxon>Pentapetalae</taxon>
        <taxon>asterids</taxon>
        <taxon>lamiids</taxon>
        <taxon>Solanales</taxon>
        <taxon>Solanaceae</taxon>
        <taxon>Solanoideae</taxon>
        <taxon>Solaneae</taxon>
        <taxon>Solanum</taxon>
        <taxon>Solanum subgen. Lycopersicon</taxon>
    </lineage>
</organism>
<name>K4D6A0_SOLLC</name>
<evidence type="ECO:0000313" key="2">
    <source>
        <dbReference type="Proteomes" id="UP000004994"/>
    </source>
</evidence>
<evidence type="ECO:0000313" key="1">
    <source>
        <dbReference type="EnsemblPlants" id="Solyc11g012960.1.1"/>
    </source>
</evidence>
<dbReference type="InParanoid" id="K4D6A0"/>
<dbReference type="Proteomes" id="UP000004994">
    <property type="component" value="Chromosome 11"/>
</dbReference>
<dbReference type="Gramene" id="Solyc11g012960.1.1">
    <property type="protein sequence ID" value="Solyc11g012960.1.1"/>
    <property type="gene ID" value="Solyc11g012960.1"/>
</dbReference>